<dbReference type="SUPFAM" id="SSF56801">
    <property type="entry name" value="Acetyl-CoA synthetase-like"/>
    <property type="match status" value="1"/>
</dbReference>
<dbReference type="Pfam" id="PF13193">
    <property type="entry name" value="AMP-binding_C"/>
    <property type="match status" value="1"/>
</dbReference>
<feature type="domain" description="AMP-dependent synthetase/ligase" evidence="5">
    <location>
        <begin position="36"/>
        <end position="390"/>
    </location>
</feature>
<dbReference type="EMBL" id="VIGH01000007">
    <property type="protein sequence ID" value="TQF67070.1"/>
    <property type="molecule type" value="Genomic_DNA"/>
</dbReference>
<evidence type="ECO:0000256" key="1">
    <source>
        <dbReference type="ARBA" id="ARBA00006432"/>
    </source>
</evidence>
<evidence type="ECO:0000313" key="7">
    <source>
        <dbReference type="EMBL" id="TQF67070.1"/>
    </source>
</evidence>
<dbReference type="Pfam" id="PF00501">
    <property type="entry name" value="AMP-binding"/>
    <property type="match status" value="1"/>
</dbReference>
<keyword evidence="2" id="KW-0436">Ligase</keyword>
<dbReference type="PANTHER" id="PTHR43605:SF10">
    <property type="entry name" value="ACYL-COA SYNTHETASE MEDIUM CHAIN FAMILY MEMBER 3"/>
    <property type="match status" value="1"/>
</dbReference>
<evidence type="ECO:0000256" key="2">
    <source>
        <dbReference type="ARBA" id="ARBA00022598"/>
    </source>
</evidence>
<organism evidence="7 8">
    <name type="scientific">Rhodococcus spelaei</name>
    <dbReference type="NCBI Taxonomy" id="2546320"/>
    <lineage>
        <taxon>Bacteria</taxon>
        <taxon>Bacillati</taxon>
        <taxon>Actinomycetota</taxon>
        <taxon>Actinomycetes</taxon>
        <taxon>Mycobacteriales</taxon>
        <taxon>Nocardiaceae</taxon>
        <taxon>Rhodococcus</taxon>
    </lineage>
</organism>
<gene>
    <name evidence="7" type="ORF">FK531_15955</name>
</gene>
<keyword evidence="3" id="KW-0547">Nucleotide-binding</keyword>
<comment type="similarity">
    <text evidence="1">Belongs to the ATP-dependent AMP-binding enzyme family.</text>
</comment>
<dbReference type="InterPro" id="IPR045851">
    <property type="entry name" value="AMP-bd_C_sf"/>
</dbReference>
<dbReference type="GO" id="GO:0016405">
    <property type="term" value="F:CoA-ligase activity"/>
    <property type="evidence" value="ECO:0007669"/>
    <property type="project" value="UniProtKB-ARBA"/>
</dbReference>
<dbReference type="RefSeq" id="WP_142101052.1">
    <property type="nucleotide sequence ID" value="NZ_VIGH01000007.1"/>
</dbReference>
<dbReference type="Proteomes" id="UP000316256">
    <property type="component" value="Unassembled WGS sequence"/>
</dbReference>
<dbReference type="InterPro" id="IPR042099">
    <property type="entry name" value="ANL_N_sf"/>
</dbReference>
<dbReference type="InterPro" id="IPR000873">
    <property type="entry name" value="AMP-dep_synth/lig_dom"/>
</dbReference>
<dbReference type="GO" id="GO:0006637">
    <property type="term" value="P:acyl-CoA metabolic process"/>
    <property type="evidence" value="ECO:0007669"/>
    <property type="project" value="TreeGrafter"/>
</dbReference>
<dbReference type="GO" id="GO:0004321">
    <property type="term" value="F:fatty-acyl-CoA synthase activity"/>
    <property type="evidence" value="ECO:0007669"/>
    <property type="project" value="TreeGrafter"/>
</dbReference>
<sequence length="542" mass="58002">MAIDTDVRVRELLGQYDTPEACAAELLCDRHPETDVAFTVIEADLTSRDLTYGELRAASTKFAAALADLGVEPGDCVATLMGKSAELVVALLGIWRRGAVHVPLFTAFAAPAIAFRLSSSGAKVIVADRDQLSKLAPGEDMPADGGWRVIVAAGEPESDDQLRFGDLLAAHDADDPKGAAVAVGGDAPMVQLFTSGTTGTPKGVPVPVRALASFHGYMEFGLDVRRDDVFWNAADPGWAYGLYYALLGPMAAGIRSLLLHAGFSAPLTWQIVQKFGVTNFAAAPTVYRSLRADTGPVPDGISLRRASSAGEPLTPDVVAWSRSTLSCEVRDHYGQTEHGMFVVNAWADGLREDVPAGSMGSPLPGWSCAVLLDDADEVAPPRTAGRVAIDASASPMMWFTGYVDAPEKTAQRFSEDGRWYVTGDAGSTDEDGHFFFSSRDDDVIIMAGYRIGPFDVESVLVMHDQVVEAAVVGMPDQLRGEVLEAFVVLRDGVEGTDTLEAELQTLVKKKFAAHAYPRTVHFVPSLPKTPSGKVQRYILRKG</sequence>
<reference evidence="7 8" key="1">
    <citation type="submission" date="2019-06" db="EMBL/GenBank/DDBJ databases">
        <title>Rhodococcus spaelei sp. nov., isolated from a cave.</title>
        <authorList>
            <person name="Lee S.D."/>
        </authorList>
    </citation>
    <scope>NUCLEOTIDE SEQUENCE [LARGE SCALE GENOMIC DNA]</scope>
    <source>
        <strain evidence="7 8">C9-5</strain>
    </source>
</reference>
<proteinExistence type="inferred from homology"/>
<evidence type="ECO:0000259" key="6">
    <source>
        <dbReference type="Pfam" id="PF13193"/>
    </source>
</evidence>
<dbReference type="Gene3D" id="3.30.300.30">
    <property type="match status" value="1"/>
</dbReference>
<feature type="domain" description="AMP-binding enzyme C-terminal" evidence="6">
    <location>
        <begin position="456"/>
        <end position="533"/>
    </location>
</feature>
<comment type="caution">
    <text evidence="7">The sequence shown here is derived from an EMBL/GenBank/DDBJ whole genome shotgun (WGS) entry which is preliminary data.</text>
</comment>
<evidence type="ECO:0000256" key="3">
    <source>
        <dbReference type="ARBA" id="ARBA00022741"/>
    </source>
</evidence>
<evidence type="ECO:0000313" key="8">
    <source>
        <dbReference type="Proteomes" id="UP000316256"/>
    </source>
</evidence>
<protein>
    <submittedName>
        <fullName evidence="7">AMP-binding protein</fullName>
    </submittedName>
</protein>
<dbReference type="InterPro" id="IPR025110">
    <property type="entry name" value="AMP-bd_C"/>
</dbReference>
<dbReference type="InterPro" id="IPR051087">
    <property type="entry name" value="Mitochondrial_ACSM"/>
</dbReference>
<dbReference type="GO" id="GO:0015645">
    <property type="term" value="F:fatty acid ligase activity"/>
    <property type="evidence" value="ECO:0007669"/>
    <property type="project" value="TreeGrafter"/>
</dbReference>
<evidence type="ECO:0000256" key="4">
    <source>
        <dbReference type="ARBA" id="ARBA00022840"/>
    </source>
</evidence>
<keyword evidence="4" id="KW-0067">ATP-binding</keyword>
<name>A0A541B443_9NOCA</name>
<dbReference type="OrthoDB" id="9803968at2"/>
<evidence type="ECO:0000259" key="5">
    <source>
        <dbReference type="Pfam" id="PF00501"/>
    </source>
</evidence>
<keyword evidence="8" id="KW-1185">Reference proteome</keyword>
<dbReference type="PANTHER" id="PTHR43605">
    <property type="entry name" value="ACYL-COENZYME A SYNTHETASE"/>
    <property type="match status" value="1"/>
</dbReference>
<dbReference type="GO" id="GO:0006633">
    <property type="term" value="P:fatty acid biosynthetic process"/>
    <property type="evidence" value="ECO:0007669"/>
    <property type="project" value="TreeGrafter"/>
</dbReference>
<accession>A0A541B443</accession>
<dbReference type="GO" id="GO:0005524">
    <property type="term" value="F:ATP binding"/>
    <property type="evidence" value="ECO:0007669"/>
    <property type="project" value="UniProtKB-KW"/>
</dbReference>
<dbReference type="Gene3D" id="3.40.50.12780">
    <property type="entry name" value="N-terminal domain of ligase-like"/>
    <property type="match status" value="1"/>
</dbReference>
<dbReference type="AlphaFoldDB" id="A0A541B443"/>